<dbReference type="Gene3D" id="2.130.10.10">
    <property type="entry name" value="YVTN repeat-like/Quinoprotein amine dehydrogenase"/>
    <property type="match status" value="1"/>
</dbReference>
<evidence type="ECO:0000256" key="2">
    <source>
        <dbReference type="SAM" id="MobiDB-lite"/>
    </source>
</evidence>
<evidence type="ECO:0000256" key="1">
    <source>
        <dbReference type="PROSITE-ProRule" id="PRU00221"/>
    </source>
</evidence>
<dbReference type="PANTHER" id="PTHR22844">
    <property type="entry name" value="F-BOX AND WD40 DOMAIN PROTEIN"/>
    <property type="match status" value="1"/>
</dbReference>
<dbReference type="Pfam" id="PF00400">
    <property type="entry name" value="WD40"/>
    <property type="match status" value="3"/>
</dbReference>
<reference evidence="3 4" key="1">
    <citation type="journal article" date="2024" name="G3 (Bethesda)">
        <title>Genome assembly of Hibiscus sabdariffa L. provides insights into metabolisms of medicinal natural products.</title>
        <authorList>
            <person name="Kim T."/>
        </authorList>
    </citation>
    <scope>NUCLEOTIDE SEQUENCE [LARGE SCALE GENOMIC DNA]</scope>
    <source>
        <strain evidence="3">TK-2024</strain>
        <tissue evidence="3">Old leaves</tissue>
    </source>
</reference>
<dbReference type="InterPro" id="IPR001680">
    <property type="entry name" value="WD40_rpt"/>
</dbReference>
<evidence type="ECO:0000313" key="3">
    <source>
        <dbReference type="EMBL" id="KAK8498694.1"/>
    </source>
</evidence>
<dbReference type="SUPFAM" id="SSF50978">
    <property type="entry name" value="WD40 repeat-like"/>
    <property type="match status" value="1"/>
</dbReference>
<evidence type="ECO:0000313" key="4">
    <source>
        <dbReference type="Proteomes" id="UP001472677"/>
    </source>
</evidence>
<name>A0ABR2AXB1_9ROSI</name>
<dbReference type="InterPro" id="IPR045182">
    <property type="entry name" value="JINGUBANG-like"/>
</dbReference>
<dbReference type="InterPro" id="IPR036322">
    <property type="entry name" value="WD40_repeat_dom_sf"/>
</dbReference>
<dbReference type="EMBL" id="JBBPBM010000253">
    <property type="protein sequence ID" value="KAK8498694.1"/>
    <property type="molecule type" value="Genomic_DNA"/>
</dbReference>
<gene>
    <name evidence="3" type="ORF">V6N12_000996</name>
</gene>
<dbReference type="Proteomes" id="UP001472677">
    <property type="component" value="Unassembled WGS sequence"/>
</dbReference>
<dbReference type="PANTHER" id="PTHR22844:SF370">
    <property type="entry name" value="OS12G0594000 PROTEIN"/>
    <property type="match status" value="1"/>
</dbReference>
<dbReference type="PROSITE" id="PS50082">
    <property type="entry name" value="WD_REPEATS_2"/>
    <property type="match status" value="1"/>
</dbReference>
<feature type="compositionally biased region" description="Polar residues" evidence="2">
    <location>
        <begin position="46"/>
        <end position="67"/>
    </location>
</feature>
<accession>A0ABR2AXB1</accession>
<feature type="repeat" description="WD" evidence="1">
    <location>
        <begin position="150"/>
        <end position="179"/>
    </location>
</feature>
<protein>
    <submittedName>
        <fullName evidence="3">Uncharacterized protein</fullName>
    </submittedName>
</protein>
<sequence>MRNDKAGMEQRSSRPNLGTLFKQSEPCLFSFNNNVDFGIEDDLPNRRSSASMTSPRHSNSTTTSAEASPNFMIMSPWNPSTPTTMPSIPWWLDSIAWCSRDRQILLKQEKAVPVTALAVNQESGVLYCGSSDGLVNFWEREKHLSHGRILRGHKMAVLCLATSGNLVFSGSADGSVCVWRREEGGAHKCLQVLTGHTGPVKCLAVEEDDRTSTKIHSKWIVYSGSLGKSVKVWRVSEDNGLVTNVLFPFKENSGTRETKWSRAKAMNKHGNRVLRAGHPV</sequence>
<feature type="region of interest" description="Disordered" evidence="2">
    <location>
        <begin position="46"/>
        <end position="71"/>
    </location>
</feature>
<keyword evidence="4" id="KW-1185">Reference proteome</keyword>
<comment type="caution">
    <text evidence="3">The sequence shown here is derived from an EMBL/GenBank/DDBJ whole genome shotgun (WGS) entry which is preliminary data.</text>
</comment>
<keyword evidence="1" id="KW-0853">WD repeat</keyword>
<proteinExistence type="predicted"/>
<dbReference type="SMART" id="SM00320">
    <property type="entry name" value="WD40"/>
    <property type="match status" value="3"/>
</dbReference>
<dbReference type="InterPro" id="IPR015943">
    <property type="entry name" value="WD40/YVTN_repeat-like_dom_sf"/>
</dbReference>
<organism evidence="3 4">
    <name type="scientific">Hibiscus sabdariffa</name>
    <name type="common">roselle</name>
    <dbReference type="NCBI Taxonomy" id="183260"/>
    <lineage>
        <taxon>Eukaryota</taxon>
        <taxon>Viridiplantae</taxon>
        <taxon>Streptophyta</taxon>
        <taxon>Embryophyta</taxon>
        <taxon>Tracheophyta</taxon>
        <taxon>Spermatophyta</taxon>
        <taxon>Magnoliopsida</taxon>
        <taxon>eudicotyledons</taxon>
        <taxon>Gunneridae</taxon>
        <taxon>Pentapetalae</taxon>
        <taxon>rosids</taxon>
        <taxon>malvids</taxon>
        <taxon>Malvales</taxon>
        <taxon>Malvaceae</taxon>
        <taxon>Malvoideae</taxon>
        <taxon>Hibiscus</taxon>
    </lineage>
</organism>
<dbReference type="PROSITE" id="PS50294">
    <property type="entry name" value="WD_REPEATS_REGION"/>
    <property type="match status" value="1"/>
</dbReference>